<accession>W6U8R5</accession>
<comment type="caution">
    <text evidence="2">The sequence shown here is derived from an EMBL/GenBank/DDBJ whole genome shotgun (WGS) entry which is preliminary data.</text>
</comment>
<dbReference type="EMBL" id="APAU02000102">
    <property type="protein sequence ID" value="EUB56841.1"/>
    <property type="molecule type" value="Genomic_DNA"/>
</dbReference>
<organism evidence="2 3">
    <name type="scientific">Echinococcus granulosus</name>
    <name type="common">Hydatid tapeworm</name>
    <dbReference type="NCBI Taxonomy" id="6210"/>
    <lineage>
        <taxon>Eukaryota</taxon>
        <taxon>Metazoa</taxon>
        <taxon>Spiralia</taxon>
        <taxon>Lophotrochozoa</taxon>
        <taxon>Platyhelminthes</taxon>
        <taxon>Cestoda</taxon>
        <taxon>Eucestoda</taxon>
        <taxon>Cyclophyllidea</taxon>
        <taxon>Taeniidae</taxon>
        <taxon>Echinococcus</taxon>
        <taxon>Echinococcus granulosus group</taxon>
    </lineage>
</organism>
<name>W6U8R5_ECHGR</name>
<feature type="region of interest" description="Disordered" evidence="1">
    <location>
        <begin position="1"/>
        <end position="21"/>
    </location>
</feature>
<dbReference type="GeneID" id="36344025"/>
<dbReference type="AlphaFoldDB" id="W6U8R5"/>
<dbReference type="CTD" id="36344025"/>
<gene>
    <name evidence="2" type="ORF">EGR_08310</name>
</gene>
<dbReference type="Proteomes" id="UP000019149">
    <property type="component" value="Unassembled WGS sequence"/>
</dbReference>
<dbReference type="KEGG" id="egl:EGR_08310"/>
<proteinExistence type="predicted"/>
<dbReference type="RefSeq" id="XP_024348037.1">
    <property type="nucleotide sequence ID" value="XM_024497559.1"/>
</dbReference>
<evidence type="ECO:0000256" key="1">
    <source>
        <dbReference type="SAM" id="MobiDB-lite"/>
    </source>
</evidence>
<keyword evidence="3" id="KW-1185">Reference proteome</keyword>
<feature type="compositionally biased region" description="Basic and acidic residues" evidence="1">
    <location>
        <begin position="1"/>
        <end position="11"/>
    </location>
</feature>
<protein>
    <submittedName>
        <fullName evidence="2">Uncharacterized protein</fullName>
    </submittedName>
</protein>
<reference evidence="2 3" key="1">
    <citation type="journal article" date="2013" name="Nat. Genet.">
        <title>The genome of the hydatid tapeworm Echinococcus granulosus.</title>
        <authorList>
            <person name="Zheng H."/>
            <person name="Zhang W."/>
            <person name="Zhang L."/>
            <person name="Zhang Z."/>
            <person name="Li J."/>
            <person name="Lu G."/>
            <person name="Zhu Y."/>
            <person name="Wang Y."/>
            <person name="Huang Y."/>
            <person name="Liu J."/>
            <person name="Kang H."/>
            <person name="Chen J."/>
            <person name="Wang L."/>
            <person name="Chen A."/>
            <person name="Yu S."/>
            <person name="Gao Z."/>
            <person name="Jin L."/>
            <person name="Gu W."/>
            <person name="Wang Z."/>
            <person name="Zhao L."/>
            <person name="Shi B."/>
            <person name="Wen H."/>
            <person name="Lin R."/>
            <person name="Jones M.K."/>
            <person name="Brejova B."/>
            <person name="Vinar T."/>
            <person name="Zhao G."/>
            <person name="McManus D.P."/>
            <person name="Chen Z."/>
            <person name="Zhou Y."/>
            <person name="Wang S."/>
        </authorList>
    </citation>
    <scope>NUCLEOTIDE SEQUENCE [LARGE SCALE GENOMIC DNA]</scope>
</reference>
<sequence>MKQSKDQKHDSAGSVTKCPTSLSRTSRLCCFLYCGKCSRRKLLITNSLAGFKPFSTKVSHTGGPTTFNNNHCISWTGSMKLLVEIKGMKPESMIPTCIYKKDLNHPQYDNGGDV</sequence>
<evidence type="ECO:0000313" key="3">
    <source>
        <dbReference type="Proteomes" id="UP000019149"/>
    </source>
</evidence>
<evidence type="ECO:0000313" key="2">
    <source>
        <dbReference type="EMBL" id="EUB56841.1"/>
    </source>
</evidence>